<comment type="caution">
    <text evidence="2">The sequence shown here is derived from an EMBL/GenBank/DDBJ whole genome shotgun (WGS) entry which is preliminary data.</text>
</comment>
<name>A0A095U1Q3_9FLAO</name>
<dbReference type="STRING" id="1453498.LG45_09570"/>
<keyword evidence="3" id="KW-1185">Reference proteome</keyword>
<accession>A0A095U1Q3</accession>
<evidence type="ECO:0000313" key="3">
    <source>
        <dbReference type="Proteomes" id="UP000029554"/>
    </source>
</evidence>
<dbReference type="InterPro" id="IPR001173">
    <property type="entry name" value="Glyco_trans_2-like"/>
</dbReference>
<dbReference type="eggNOG" id="COG0463">
    <property type="taxonomic scope" value="Bacteria"/>
</dbReference>
<dbReference type="OrthoDB" id="5465469at2"/>
<evidence type="ECO:0000259" key="1">
    <source>
        <dbReference type="Pfam" id="PF00535"/>
    </source>
</evidence>
<proteinExistence type="predicted"/>
<gene>
    <name evidence="2" type="ORF">LG45_09570</name>
</gene>
<dbReference type="RefSeq" id="WP_035126419.1">
    <property type="nucleotide sequence ID" value="NZ_JRHH01000003.1"/>
</dbReference>
<reference evidence="2 3" key="1">
    <citation type="submission" date="2014-09" db="EMBL/GenBank/DDBJ databases">
        <title>Whole Genome Shotgun of Flavobacterium aquatile LMG 4008.</title>
        <authorList>
            <person name="Gale A.N."/>
            <person name="Pipes S.E."/>
            <person name="Newman J.D."/>
        </authorList>
    </citation>
    <scope>NUCLEOTIDE SEQUENCE [LARGE SCALE GENOMIC DNA]</scope>
    <source>
        <strain evidence="2 3">LMG 4008</strain>
    </source>
</reference>
<dbReference type="InterPro" id="IPR029044">
    <property type="entry name" value="Nucleotide-diphossugar_trans"/>
</dbReference>
<dbReference type="AlphaFoldDB" id="A0A095U1Q3"/>
<dbReference type="CDD" id="cd00761">
    <property type="entry name" value="Glyco_tranf_GTA_type"/>
    <property type="match status" value="1"/>
</dbReference>
<dbReference type="Gene3D" id="3.90.550.10">
    <property type="entry name" value="Spore Coat Polysaccharide Biosynthesis Protein SpsA, Chain A"/>
    <property type="match status" value="1"/>
</dbReference>
<dbReference type="Proteomes" id="UP000029554">
    <property type="component" value="Unassembled WGS sequence"/>
</dbReference>
<sequence>MKSRQVPYSIYSEVKLRLLNTKKIKNFDGNEIPVIISLTSIPFRLNRLHLVIKSLLLQSSKPKKIILWLDNSLQNKIPNNLKKLYGDIFSIEFTSLNSSHVKLVPTLEKYPNEIIVTCDDDLVYDKDWLKGLYEEHLQHPKDIVAYTIRQIQFDEDNNLLPYNQWKLRDLSKPNTFLALGYNGILYPPNSLPKETLNSELYMKLAPKADDLWFKAMAMLNNTSIRKVKVTPKENIPIMATQKVSLKKQNIGKLKNNQQWEALVEHFNLKL</sequence>
<dbReference type="SUPFAM" id="SSF53448">
    <property type="entry name" value="Nucleotide-diphospho-sugar transferases"/>
    <property type="match status" value="1"/>
</dbReference>
<protein>
    <recommendedName>
        <fullName evidence="1">Glycosyltransferase 2-like domain-containing protein</fullName>
    </recommendedName>
</protein>
<dbReference type="EMBL" id="JRHH01000003">
    <property type="protein sequence ID" value="KGD68513.1"/>
    <property type="molecule type" value="Genomic_DNA"/>
</dbReference>
<evidence type="ECO:0000313" key="2">
    <source>
        <dbReference type="EMBL" id="KGD68513.1"/>
    </source>
</evidence>
<organism evidence="2 3">
    <name type="scientific">Flavobacterium aquatile LMG 4008 = ATCC 11947</name>
    <dbReference type="NCBI Taxonomy" id="1453498"/>
    <lineage>
        <taxon>Bacteria</taxon>
        <taxon>Pseudomonadati</taxon>
        <taxon>Bacteroidota</taxon>
        <taxon>Flavobacteriia</taxon>
        <taxon>Flavobacteriales</taxon>
        <taxon>Flavobacteriaceae</taxon>
        <taxon>Flavobacterium</taxon>
    </lineage>
</organism>
<feature type="domain" description="Glycosyltransferase 2-like" evidence="1">
    <location>
        <begin position="47"/>
        <end position="175"/>
    </location>
</feature>
<dbReference type="Pfam" id="PF00535">
    <property type="entry name" value="Glycos_transf_2"/>
    <property type="match status" value="1"/>
</dbReference>